<feature type="region of interest" description="Disordered" evidence="1">
    <location>
        <begin position="520"/>
        <end position="547"/>
    </location>
</feature>
<dbReference type="EMBL" id="JADXDR010000017">
    <property type="protein sequence ID" value="KAI7845422.1"/>
    <property type="molecule type" value="Genomic_DNA"/>
</dbReference>
<feature type="compositionally biased region" description="Low complexity" evidence="1">
    <location>
        <begin position="182"/>
        <end position="197"/>
    </location>
</feature>
<evidence type="ECO:0000313" key="2">
    <source>
        <dbReference type="EMBL" id="KAI7845422.1"/>
    </source>
</evidence>
<feature type="compositionally biased region" description="Low complexity" evidence="1">
    <location>
        <begin position="822"/>
        <end position="835"/>
    </location>
</feature>
<protein>
    <submittedName>
        <fullName evidence="2">Uncharacterized protein</fullName>
    </submittedName>
</protein>
<gene>
    <name evidence="2" type="ORF">COHA_000975</name>
</gene>
<feature type="compositionally biased region" description="Low complexity" evidence="1">
    <location>
        <begin position="851"/>
        <end position="864"/>
    </location>
</feature>
<feature type="region of interest" description="Disordered" evidence="1">
    <location>
        <begin position="319"/>
        <end position="350"/>
    </location>
</feature>
<sequence>MGTESEELELPDWSAGLAAETFDCFTVKKPLAQATLRDGNTQRVTALGGWKAAPAAAAPAAAGVVKPAVPATAPAAAPAVPAACSQADAENDASGAAAAVEPPCSVRRTHTPGRTGLTARAVRMPSRLGTTPGAKAPPQFEVPLSARAVAADAAPATGKNLNAAHGSQAWQPPCAFDAATVSPAPRGSRLGRSSGAGTAPASAMRTPEPPIQEEASGSGSEDGGAGAGSVNSAAAGHTPYDRRLSSLFRKYQVAGTPELADADLEDLVADGAVRSPSWKRLSSASVPESIKELAKKYTSDGELSLQGLSISPALSAAAGREAEAEAATPQQARAGTPRDGSSPAMAPTPHDLVNSIMKRNELFEGSPCEAPASAAGAAAAAGSSSAQQAAAPAGPLSPNSAVAQLLAPVLLATIREIDGAKQAQNASPAPAASPSVGSPAEFYGFPLAQELSATPNTAAAPRSASVDGVPRNADGIPTVTPHTVTVRRGSRGASLAAVLEEESELAANLFDCFSPLSADHAFTPPEGDDAASPSAADGEGGSYSPLGDGISTAGAGFGSFSAGQGGAAAATPAADVGGDFSFFPAAVPGGQAEEGTAAGATPELPGGAAAAAAAAAGGRYVSPEILGFYEQAQRAAGSSQAGTSSQAAGLGTPALPRSIIKSGRPLNEAGTPVLGHAQRAPAGEAPPHTITKELQALMRDLRLEDPADLEEMGTVSTLSPVRATGSLRGFLGGLARAITPVRRSARKKASGKPLEAMLEETGFSYVPNAALMSEDAPPKQEAAEAKAARKAARQADSQVSAEPSLADMAGSSAAEQGQAKVSSAAPSRRYSTRSAARAEDGVEQPQEEPAEAAAATTAAATPEASLVAGRRMSLRRLRTPMQQAHLEGAENEGCTPSAPTAADTPVAQDASPQLAESPIYSHAAEAAAEAATPGERAYSLRPSTVQKTRQSLGTPLQPANTPSGAASGKKERRGSKPQLSPTEQGIRASLRRSARKSRGAAS</sequence>
<feature type="compositionally biased region" description="Basic and acidic residues" evidence="1">
    <location>
        <begin position="776"/>
        <end position="787"/>
    </location>
</feature>
<feature type="region of interest" description="Disordered" evidence="1">
    <location>
        <begin position="639"/>
        <end position="672"/>
    </location>
</feature>
<feature type="compositionally biased region" description="Polar residues" evidence="1">
    <location>
        <begin position="941"/>
        <end position="964"/>
    </location>
</feature>
<feature type="region of interest" description="Disordered" evidence="1">
    <location>
        <begin position="454"/>
        <end position="481"/>
    </location>
</feature>
<reference evidence="2" key="1">
    <citation type="submission" date="2020-11" db="EMBL/GenBank/DDBJ databases">
        <title>Chlorella ohadii genome sequencing and assembly.</title>
        <authorList>
            <person name="Murik O."/>
            <person name="Treves H."/>
            <person name="Kedem I."/>
            <person name="Shotland Y."/>
            <person name="Kaplan A."/>
        </authorList>
    </citation>
    <scope>NUCLEOTIDE SEQUENCE</scope>
    <source>
        <strain evidence="2">1</strain>
    </source>
</reference>
<feature type="compositionally biased region" description="Low complexity" evidence="1">
    <location>
        <begin position="639"/>
        <end position="651"/>
    </location>
</feature>
<evidence type="ECO:0000256" key="1">
    <source>
        <dbReference type="SAM" id="MobiDB-lite"/>
    </source>
</evidence>
<feature type="region of interest" description="Disordered" evidence="1">
    <location>
        <begin position="775"/>
        <end position="1002"/>
    </location>
</feature>
<feature type="compositionally biased region" description="Basic residues" evidence="1">
    <location>
        <begin position="989"/>
        <end position="1002"/>
    </location>
</feature>
<feature type="region of interest" description="Disordered" evidence="1">
    <location>
        <begin position="177"/>
        <end position="236"/>
    </location>
</feature>
<dbReference type="AlphaFoldDB" id="A0AAD5H9M5"/>
<organism evidence="2 3">
    <name type="scientific">Chlorella ohadii</name>
    <dbReference type="NCBI Taxonomy" id="2649997"/>
    <lineage>
        <taxon>Eukaryota</taxon>
        <taxon>Viridiplantae</taxon>
        <taxon>Chlorophyta</taxon>
        <taxon>core chlorophytes</taxon>
        <taxon>Trebouxiophyceae</taxon>
        <taxon>Chlorellales</taxon>
        <taxon>Chlorellaceae</taxon>
        <taxon>Chlorella clade</taxon>
        <taxon>Chlorella</taxon>
    </lineage>
</organism>
<name>A0AAD5H9M5_9CHLO</name>
<evidence type="ECO:0000313" key="3">
    <source>
        <dbReference type="Proteomes" id="UP001205105"/>
    </source>
</evidence>
<feature type="compositionally biased region" description="Acidic residues" evidence="1">
    <location>
        <begin position="841"/>
        <end position="850"/>
    </location>
</feature>
<accession>A0AAD5H9M5</accession>
<keyword evidence="3" id="KW-1185">Reference proteome</keyword>
<comment type="caution">
    <text evidence="2">The sequence shown here is derived from an EMBL/GenBank/DDBJ whole genome shotgun (WGS) entry which is preliminary data.</text>
</comment>
<feature type="region of interest" description="Disordered" evidence="1">
    <location>
        <begin position="94"/>
        <end position="119"/>
    </location>
</feature>
<dbReference type="Proteomes" id="UP001205105">
    <property type="component" value="Unassembled WGS sequence"/>
</dbReference>
<proteinExistence type="predicted"/>